<reference evidence="3 4" key="1">
    <citation type="submission" date="2019-02" db="EMBL/GenBank/DDBJ databases">
        <title>Deep-cultivation of Planctomycetes and their phenomic and genomic characterization uncovers novel biology.</title>
        <authorList>
            <person name="Wiegand S."/>
            <person name="Jogler M."/>
            <person name="Boedeker C."/>
            <person name="Pinto D."/>
            <person name="Vollmers J."/>
            <person name="Rivas-Marin E."/>
            <person name="Kohn T."/>
            <person name="Peeters S.H."/>
            <person name="Heuer A."/>
            <person name="Rast P."/>
            <person name="Oberbeckmann S."/>
            <person name="Bunk B."/>
            <person name="Jeske O."/>
            <person name="Meyerdierks A."/>
            <person name="Storesund J.E."/>
            <person name="Kallscheuer N."/>
            <person name="Luecker S."/>
            <person name="Lage O.M."/>
            <person name="Pohl T."/>
            <person name="Merkel B.J."/>
            <person name="Hornburger P."/>
            <person name="Mueller R.-W."/>
            <person name="Bruemmer F."/>
            <person name="Labrenz M."/>
            <person name="Spormann A.M."/>
            <person name="Op den Camp H."/>
            <person name="Overmann J."/>
            <person name="Amann R."/>
            <person name="Jetten M.S.M."/>
            <person name="Mascher T."/>
            <person name="Medema M.H."/>
            <person name="Devos D.P."/>
            <person name="Kaster A.-K."/>
            <person name="Ovreas L."/>
            <person name="Rohde M."/>
            <person name="Galperin M.Y."/>
            <person name="Jogler C."/>
        </authorList>
    </citation>
    <scope>NUCLEOTIDE SEQUENCE [LARGE SCALE GENOMIC DNA]</scope>
    <source>
        <strain evidence="3 4">Mal48</strain>
    </source>
</reference>
<feature type="region of interest" description="Disordered" evidence="1">
    <location>
        <begin position="22"/>
        <end position="74"/>
    </location>
</feature>
<sequence length="305" mass="32142" precursor="true">MKISRIGYLSMTALLTVSLVTGCSKPSETPSSQQSGTGASAESDHGHDHGPGGHDHGEGGHGHGVGPHGGTVADWGGGTYHVEFTVDHDKKEATVYVLGSDEKTPVPITTESVLLTIKKPELQTDLLPVPLDGEPEGKSSRFVGTHDGLATVMEYEGTISAAVDGTPYAGNFKEEAHRSHGHSHGEDDALVWEGEPKEHAGLIIKLGHHGKHLHAGEEVEPAVSITRDGQPVNDAKVFNALLGEDGKELAKEVATVYEPTTDEEPAHYAQGGLKIPAGVSKVVIHFRIVPADGEAVEYDVPIVVE</sequence>
<evidence type="ECO:0008006" key="5">
    <source>
        <dbReference type="Google" id="ProtNLM"/>
    </source>
</evidence>
<accession>A0A517QQR3</accession>
<feature type="compositionally biased region" description="Polar residues" evidence="1">
    <location>
        <begin position="22"/>
        <end position="40"/>
    </location>
</feature>
<keyword evidence="2" id="KW-0732">Signal</keyword>
<dbReference type="AlphaFoldDB" id="A0A517QQR3"/>
<keyword evidence="4" id="KW-1185">Reference proteome</keyword>
<feature type="compositionally biased region" description="Gly residues" evidence="1">
    <location>
        <begin position="62"/>
        <end position="74"/>
    </location>
</feature>
<organism evidence="3 4">
    <name type="scientific">Thalassoglobus polymorphus</name>
    <dbReference type="NCBI Taxonomy" id="2527994"/>
    <lineage>
        <taxon>Bacteria</taxon>
        <taxon>Pseudomonadati</taxon>
        <taxon>Planctomycetota</taxon>
        <taxon>Planctomycetia</taxon>
        <taxon>Planctomycetales</taxon>
        <taxon>Planctomycetaceae</taxon>
        <taxon>Thalassoglobus</taxon>
    </lineage>
</organism>
<feature type="chain" id="PRO_5022143502" description="Nickel uptake substrate-specific transmembrane region" evidence="2">
    <location>
        <begin position="23"/>
        <end position="305"/>
    </location>
</feature>
<evidence type="ECO:0000313" key="3">
    <source>
        <dbReference type="EMBL" id="QDT33935.1"/>
    </source>
</evidence>
<gene>
    <name evidence="3" type="ORF">Mal48_31920</name>
</gene>
<dbReference type="EMBL" id="CP036267">
    <property type="protein sequence ID" value="QDT33935.1"/>
    <property type="molecule type" value="Genomic_DNA"/>
</dbReference>
<dbReference type="RefSeq" id="WP_197441727.1">
    <property type="nucleotide sequence ID" value="NZ_CP036267.1"/>
</dbReference>
<evidence type="ECO:0000256" key="2">
    <source>
        <dbReference type="SAM" id="SignalP"/>
    </source>
</evidence>
<feature type="signal peptide" evidence="2">
    <location>
        <begin position="1"/>
        <end position="22"/>
    </location>
</feature>
<protein>
    <recommendedName>
        <fullName evidence="5">Nickel uptake substrate-specific transmembrane region</fullName>
    </recommendedName>
</protein>
<dbReference type="PROSITE" id="PS51257">
    <property type="entry name" value="PROKAR_LIPOPROTEIN"/>
    <property type="match status" value="1"/>
</dbReference>
<name>A0A517QQR3_9PLAN</name>
<proteinExistence type="predicted"/>
<evidence type="ECO:0000313" key="4">
    <source>
        <dbReference type="Proteomes" id="UP000315724"/>
    </source>
</evidence>
<feature type="compositionally biased region" description="Basic and acidic residues" evidence="1">
    <location>
        <begin position="42"/>
        <end position="61"/>
    </location>
</feature>
<dbReference type="KEGG" id="tpol:Mal48_31920"/>
<evidence type="ECO:0000256" key="1">
    <source>
        <dbReference type="SAM" id="MobiDB-lite"/>
    </source>
</evidence>
<dbReference type="Proteomes" id="UP000315724">
    <property type="component" value="Chromosome"/>
</dbReference>